<proteinExistence type="predicted"/>
<evidence type="ECO:0000313" key="2">
    <source>
        <dbReference type="Proteomes" id="UP000886595"/>
    </source>
</evidence>
<dbReference type="Proteomes" id="UP000886595">
    <property type="component" value="Unassembled WGS sequence"/>
</dbReference>
<gene>
    <name evidence="1" type="ORF">Bca52824_075072</name>
</gene>
<dbReference type="EMBL" id="JAAMPC010000015">
    <property type="protein sequence ID" value="KAG2255778.1"/>
    <property type="molecule type" value="Genomic_DNA"/>
</dbReference>
<evidence type="ECO:0000313" key="1">
    <source>
        <dbReference type="EMBL" id="KAG2255778.1"/>
    </source>
</evidence>
<dbReference type="AlphaFoldDB" id="A0A8X7PRD3"/>
<keyword evidence="2" id="KW-1185">Reference proteome</keyword>
<sequence>MVFMMIGQMNMTLRPHSLLMTKLMNASYRDIAYFKECVLILPIPLYILQTLAQLRMSSTQICLNFVRYNC</sequence>
<protein>
    <submittedName>
        <fullName evidence="1">Uncharacterized protein</fullName>
    </submittedName>
</protein>
<reference evidence="1 2" key="1">
    <citation type="submission" date="2020-02" db="EMBL/GenBank/DDBJ databases">
        <authorList>
            <person name="Ma Q."/>
            <person name="Huang Y."/>
            <person name="Song X."/>
            <person name="Pei D."/>
        </authorList>
    </citation>
    <scope>NUCLEOTIDE SEQUENCE [LARGE SCALE GENOMIC DNA]</scope>
    <source>
        <strain evidence="1">Sxm20200214</strain>
        <tissue evidence="1">Leaf</tissue>
    </source>
</reference>
<accession>A0A8X7PRD3</accession>
<comment type="caution">
    <text evidence="1">The sequence shown here is derived from an EMBL/GenBank/DDBJ whole genome shotgun (WGS) entry which is preliminary data.</text>
</comment>
<name>A0A8X7PRD3_BRACI</name>
<organism evidence="1 2">
    <name type="scientific">Brassica carinata</name>
    <name type="common">Ethiopian mustard</name>
    <name type="synonym">Abyssinian cabbage</name>
    <dbReference type="NCBI Taxonomy" id="52824"/>
    <lineage>
        <taxon>Eukaryota</taxon>
        <taxon>Viridiplantae</taxon>
        <taxon>Streptophyta</taxon>
        <taxon>Embryophyta</taxon>
        <taxon>Tracheophyta</taxon>
        <taxon>Spermatophyta</taxon>
        <taxon>Magnoliopsida</taxon>
        <taxon>eudicotyledons</taxon>
        <taxon>Gunneridae</taxon>
        <taxon>Pentapetalae</taxon>
        <taxon>rosids</taxon>
        <taxon>malvids</taxon>
        <taxon>Brassicales</taxon>
        <taxon>Brassicaceae</taxon>
        <taxon>Brassiceae</taxon>
        <taxon>Brassica</taxon>
    </lineage>
</organism>